<dbReference type="EMBL" id="AMQM01003772">
    <property type="status" value="NOT_ANNOTATED_CDS"/>
    <property type="molecule type" value="Genomic_DNA"/>
</dbReference>
<evidence type="ECO:0000313" key="3">
    <source>
        <dbReference type="EnsemblMetazoa" id="HelroP191284"/>
    </source>
</evidence>
<feature type="compositionally biased region" description="Basic and acidic residues" evidence="1">
    <location>
        <begin position="209"/>
        <end position="223"/>
    </location>
</feature>
<organism evidence="3 4">
    <name type="scientific">Helobdella robusta</name>
    <name type="common">Californian leech</name>
    <dbReference type="NCBI Taxonomy" id="6412"/>
    <lineage>
        <taxon>Eukaryota</taxon>
        <taxon>Metazoa</taxon>
        <taxon>Spiralia</taxon>
        <taxon>Lophotrochozoa</taxon>
        <taxon>Annelida</taxon>
        <taxon>Clitellata</taxon>
        <taxon>Hirudinea</taxon>
        <taxon>Rhynchobdellida</taxon>
        <taxon>Glossiphoniidae</taxon>
        <taxon>Helobdella</taxon>
    </lineage>
</organism>
<dbReference type="OMA" id="RNNENHE"/>
<dbReference type="EnsemblMetazoa" id="HelroT191284">
    <property type="protein sequence ID" value="HelroP191284"/>
    <property type="gene ID" value="HelroG191284"/>
</dbReference>
<gene>
    <name evidence="3" type="primary">20211891</name>
    <name evidence="2" type="ORF">HELRODRAFT_191284</name>
</gene>
<sequence>MENQYGISIKNKYDLFLENDDPLEILKLQEEQKFAGKKTDKTKKSSPDKETKSSAKSKQPKASPVPAATETKLEKSEAPTAAKTDSDKQQKRQKPESNDSRLLKDRGNRSNFKNDQTSPQDSSGKLEIGTFENPGSSGSPQERRGRGRGFGGGFRGNNERSLRDGVDNGNERRPPRRGFGRPRNTFRNNENHENFQSPEETQQDGTGFPDEKSEQNSGEERRGGFRGRRGFRTFNGEQRGFGGPRRNFENRPPKRGFRNSGASTHDEHAELNGSDESRPSADHSTQQEQPASFGHWGAENETAGEDGTSGPATSNSGFGGSPRRGHKNIVPIEIKFADSRRGGLGSRGTGGGGGGGRRGNRDNYDRGGYNRRGSGGPGASRGGGPERRQQRERAPNVADEKDFPSLGAIANN</sequence>
<dbReference type="EMBL" id="AMQM01003771">
    <property type="status" value="NOT_ANNOTATED_CDS"/>
    <property type="molecule type" value="Genomic_DNA"/>
</dbReference>
<dbReference type="Proteomes" id="UP000015101">
    <property type="component" value="Unassembled WGS sequence"/>
</dbReference>
<feature type="compositionally biased region" description="Basic and acidic residues" evidence="1">
    <location>
        <begin position="84"/>
        <end position="108"/>
    </location>
</feature>
<reference evidence="3" key="3">
    <citation type="submission" date="2015-06" db="UniProtKB">
        <authorList>
            <consortium name="EnsemblMetazoa"/>
        </authorList>
    </citation>
    <scope>IDENTIFICATION</scope>
</reference>
<evidence type="ECO:0000313" key="4">
    <source>
        <dbReference type="Proteomes" id="UP000015101"/>
    </source>
</evidence>
<feature type="compositionally biased region" description="Basic and acidic residues" evidence="1">
    <location>
        <begin position="384"/>
        <end position="403"/>
    </location>
</feature>
<dbReference type="KEGG" id="hro:HELRODRAFT_191284"/>
<feature type="compositionally biased region" description="Basic and acidic residues" evidence="1">
    <location>
        <begin position="157"/>
        <end position="173"/>
    </location>
</feature>
<dbReference type="STRING" id="6412.T1FSU4"/>
<reference evidence="2 4" key="2">
    <citation type="journal article" date="2013" name="Nature">
        <title>Insights into bilaterian evolution from three spiralian genomes.</title>
        <authorList>
            <person name="Simakov O."/>
            <person name="Marletaz F."/>
            <person name="Cho S.J."/>
            <person name="Edsinger-Gonzales E."/>
            <person name="Havlak P."/>
            <person name="Hellsten U."/>
            <person name="Kuo D.H."/>
            <person name="Larsson T."/>
            <person name="Lv J."/>
            <person name="Arendt D."/>
            <person name="Savage R."/>
            <person name="Osoegawa K."/>
            <person name="de Jong P."/>
            <person name="Grimwood J."/>
            <person name="Chapman J.A."/>
            <person name="Shapiro H."/>
            <person name="Aerts A."/>
            <person name="Otillar R.P."/>
            <person name="Terry A.Y."/>
            <person name="Boore J.L."/>
            <person name="Grigoriev I.V."/>
            <person name="Lindberg D.R."/>
            <person name="Seaver E.C."/>
            <person name="Weisblat D.A."/>
            <person name="Putnam N.H."/>
            <person name="Rokhsar D.S."/>
        </authorList>
    </citation>
    <scope>NUCLEOTIDE SEQUENCE</scope>
</reference>
<reference evidence="4" key="1">
    <citation type="submission" date="2012-12" db="EMBL/GenBank/DDBJ databases">
        <authorList>
            <person name="Hellsten U."/>
            <person name="Grimwood J."/>
            <person name="Chapman J.A."/>
            <person name="Shapiro H."/>
            <person name="Aerts A."/>
            <person name="Otillar R.P."/>
            <person name="Terry A.Y."/>
            <person name="Boore J.L."/>
            <person name="Simakov O."/>
            <person name="Marletaz F."/>
            <person name="Cho S.-J."/>
            <person name="Edsinger-Gonzales E."/>
            <person name="Havlak P."/>
            <person name="Kuo D.-H."/>
            <person name="Larsson T."/>
            <person name="Lv J."/>
            <person name="Arendt D."/>
            <person name="Savage R."/>
            <person name="Osoegawa K."/>
            <person name="de Jong P."/>
            <person name="Lindberg D.R."/>
            <person name="Seaver E.C."/>
            <person name="Weisblat D.A."/>
            <person name="Putnam N.H."/>
            <person name="Grigoriev I.V."/>
            <person name="Rokhsar D.S."/>
        </authorList>
    </citation>
    <scope>NUCLEOTIDE SEQUENCE</scope>
</reference>
<feature type="compositionally biased region" description="Gly residues" evidence="1">
    <location>
        <begin position="342"/>
        <end position="357"/>
    </location>
</feature>
<dbReference type="AlphaFoldDB" id="T1FSU4"/>
<dbReference type="HOGENOM" id="CLU_667784_0_0_1"/>
<feature type="compositionally biased region" description="Basic and acidic residues" evidence="1">
    <location>
        <begin position="30"/>
        <end position="53"/>
    </location>
</feature>
<evidence type="ECO:0000256" key="1">
    <source>
        <dbReference type="SAM" id="MobiDB-lite"/>
    </source>
</evidence>
<feature type="compositionally biased region" description="Basic and acidic residues" evidence="1">
    <location>
        <begin position="264"/>
        <end position="281"/>
    </location>
</feature>
<protein>
    <submittedName>
        <fullName evidence="2 3">Uncharacterized protein</fullName>
    </submittedName>
</protein>
<keyword evidence="4" id="KW-1185">Reference proteome</keyword>
<name>T1FSU4_HELRO</name>
<dbReference type="InParanoid" id="T1FSU4"/>
<feature type="compositionally biased region" description="Polar residues" evidence="1">
    <location>
        <begin position="194"/>
        <end position="205"/>
    </location>
</feature>
<feature type="compositionally biased region" description="Polar residues" evidence="1">
    <location>
        <begin position="109"/>
        <end position="123"/>
    </location>
</feature>
<dbReference type="RefSeq" id="XP_009015124.1">
    <property type="nucleotide sequence ID" value="XM_009016876.1"/>
</dbReference>
<feature type="compositionally biased region" description="Low complexity" evidence="1">
    <location>
        <begin position="54"/>
        <end position="68"/>
    </location>
</feature>
<dbReference type="GeneID" id="20211891"/>
<dbReference type="EMBL" id="KB096275">
    <property type="protein sequence ID" value="ESO07028.1"/>
    <property type="molecule type" value="Genomic_DNA"/>
</dbReference>
<proteinExistence type="predicted"/>
<dbReference type="CTD" id="20211891"/>
<accession>T1FSU4</accession>
<feature type="compositionally biased region" description="Gly residues" evidence="1">
    <location>
        <begin position="373"/>
        <end position="383"/>
    </location>
</feature>
<evidence type="ECO:0000313" key="2">
    <source>
        <dbReference type="EMBL" id="ESO07028.1"/>
    </source>
</evidence>
<feature type="region of interest" description="Disordered" evidence="1">
    <location>
        <begin position="30"/>
        <end position="412"/>
    </location>
</feature>